<evidence type="ECO:0008006" key="4">
    <source>
        <dbReference type="Google" id="ProtNLM"/>
    </source>
</evidence>
<dbReference type="SUPFAM" id="SSF49464">
    <property type="entry name" value="Carboxypeptidase regulatory domain-like"/>
    <property type="match status" value="1"/>
</dbReference>
<dbReference type="RefSeq" id="WP_236134549.1">
    <property type="nucleotide sequence ID" value="NZ_JAKGTH010000010.1"/>
</dbReference>
<evidence type="ECO:0000256" key="1">
    <source>
        <dbReference type="SAM" id="SignalP"/>
    </source>
</evidence>
<feature type="chain" id="PRO_5045561569" description="CarboxypepD_reg-like domain-containing protein" evidence="1">
    <location>
        <begin position="19"/>
        <end position="269"/>
    </location>
</feature>
<evidence type="ECO:0000313" key="2">
    <source>
        <dbReference type="EMBL" id="MCF4102406.1"/>
    </source>
</evidence>
<protein>
    <recommendedName>
        <fullName evidence="4">CarboxypepD_reg-like domain-containing protein</fullName>
    </recommendedName>
</protein>
<comment type="caution">
    <text evidence="2">The sequence shown here is derived from an EMBL/GenBank/DDBJ whole genome shotgun (WGS) entry which is preliminary data.</text>
</comment>
<gene>
    <name evidence="2" type="ORF">L1I30_12075</name>
</gene>
<dbReference type="InterPro" id="IPR008969">
    <property type="entry name" value="CarboxyPept-like_regulatory"/>
</dbReference>
<dbReference type="Proteomes" id="UP001179363">
    <property type="component" value="Unassembled WGS sequence"/>
</dbReference>
<feature type="signal peptide" evidence="1">
    <location>
        <begin position="1"/>
        <end position="18"/>
    </location>
</feature>
<sequence length="269" mass="29723">MKLSLSLMFLLISLSIWAQENIPFQGKIKAENLDGTSINVINVTQQTGTISGKQGNFKIMVKENDVLLFSSIQYDNKEISVTKKMLESGNLVVELQESLNFLDEVTLKNTTLTGNLNTDIAAIKVYKLPVELNGLNVKNRYFESDVNDHQSAPVNIALGQRAGPPAGVDVLGLLVKGVSTLVGSGNSVGKSAISSDIPKDQIDDELRKIFDDAFFINGLGIKEERINDFIFFADDNGLNRQLLNDENKLDLVAFLMQQSEKYKELSEAY</sequence>
<dbReference type="EMBL" id="JAKGTH010000010">
    <property type="protein sequence ID" value="MCF4102406.1"/>
    <property type="molecule type" value="Genomic_DNA"/>
</dbReference>
<proteinExistence type="predicted"/>
<evidence type="ECO:0000313" key="3">
    <source>
        <dbReference type="Proteomes" id="UP001179363"/>
    </source>
</evidence>
<reference evidence="2" key="1">
    <citation type="submission" date="2022-01" db="EMBL/GenBank/DDBJ databases">
        <title>Gillisia lutea sp. nov., isolated from marine plastic residues from the Malvarosa beach (Valencia, Spain).</title>
        <authorList>
            <person name="Vidal-Verdu A."/>
            <person name="Molina-Menor E."/>
            <person name="Satari L."/>
            <person name="Pascual J."/>
            <person name="Pereto J."/>
            <person name="Porcar M."/>
        </authorList>
    </citation>
    <scope>NUCLEOTIDE SEQUENCE</scope>
    <source>
        <strain evidence="2">M10.2A</strain>
    </source>
</reference>
<keyword evidence="3" id="KW-1185">Reference proteome</keyword>
<keyword evidence="1" id="KW-0732">Signal</keyword>
<organism evidence="2 3">
    <name type="scientific">Gillisia lutea</name>
    <dbReference type="NCBI Taxonomy" id="2909668"/>
    <lineage>
        <taxon>Bacteria</taxon>
        <taxon>Pseudomonadati</taxon>
        <taxon>Bacteroidota</taxon>
        <taxon>Flavobacteriia</taxon>
        <taxon>Flavobacteriales</taxon>
        <taxon>Flavobacteriaceae</taxon>
        <taxon>Gillisia</taxon>
    </lineage>
</organism>
<name>A0ABS9ELS7_9FLAO</name>
<accession>A0ABS9ELS7</accession>